<comment type="similarity">
    <text evidence="3 7">Belongs to the MoeA family.</text>
</comment>
<dbReference type="InterPro" id="IPR036425">
    <property type="entry name" value="MoaB/Mog-like_dom_sf"/>
</dbReference>
<name>A0ABT5SGN0_9MICO</name>
<dbReference type="Pfam" id="PF03453">
    <property type="entry name" value="MoeA_N"/>
    <property type="match status" value="1"/>
</dbReference>
<dbReference type="RefSeq" id="WP_274264062.1">
    <property type="nucleotide sequence ID" value="NZ_JAQZCI010000001.1"/>
</dbReference>
<organism evidence="9 10">
    <name type="scientific">Microbacterium thalli</name>
    <dbReference type="NCBI Taxonomy" id="3027921"/>
    <lineage>
        <taxon>Bacteria</taxon>
        <taxon>Bacillati</taxon>
        <taxon>Actinomycetota</taxon>
        <taxon>Actinomycetes</taxon>
        <taxon>Micrococcales</taxon>
        <taxon>Microbacteriaceae</taxon>
        <taxon>Microbacterium</taxon>
    </lineage>
</organism>
<keyword evidence="10" id="KW-1185">Reference proteome</keyword>
<dbReference type="PANTHER" id="PTHR10192">
    <property type="entry name" value="MOLYBDOPTERIN BIOSYNTHESIS PROTEIN"/>
    <property type="match status" value="1"/>
</dbReference>
<dbReference type="SUPFAM" id="SSF53218">
    <property type="entry name" value="Molybdenum cofactor biosynthesis proteins"/>
    <property type="match status" value="1"/>
</dbReference>
<dbReference type="InterPro" id="IPR038987">
    <property type="entry name" value="MoeA-like"/>
</dbReference>
<comment type="pathway">
    <text evidence="2 7">Cofactor biosynthesis; molybdopterin biosynthesis.</text>
</comment>
<dbReference type="InterPro" id="IPR005111">
    <property type="entry name" value="MoeA_C_domain_IV"/>
</dbReference>
<dbReference type="NCBIfam" id="TIGR00177">
    <property type="entry name" value="molyb_syn"/>
    <property type="match status" value="1"/>
</dbReference>
<evidence type="ECO:0000259" key="8">
    <source>
        <dbReference type="SMART" id="SM00852"/>
    </source>
</evidence>
<dbReference type="Pfam" id="PF03454">
    <property type="entry name" value="MoeA_C"/>
    <property type="match status" value="1"/>
</dbReference>
<dbReference type="EMBL" id="JAQZCI010000001">
    <property type="protein sequence ID" value="MDD7961655.1"/>
    <property type="molecule type" value="Genomic_DNA"/>
</dbReference>
<dbReference type="CDD" id="cd00887">
    <property type="entry name" value="MoeA"/>
    <property type="match status" value="1"/>
</dbReference>
<dbReference type="Gene3D" id="3.40.980.10">
    <property type="entry name" value="MoaB/Mog-like domain"/>
    <property type="match status" value="1"/>
</dbReference>
<keyword evidence="4 7" id="KW-0500">Molybdenum</keyword>
<dbReference type="InterPro" id="IPR036688">
    <property type="entry name" value="MoeA_C_domain_IV_sf"/>
</dbReference>
<reference evidence="9 10" key="1">
    <citation type="submission" date="2023-02" db="EMBL/GenBank/DDBJ databases">
        <title>Study of novel species of the Microbacterium genus.</title>
        <authorList>
            <person name="Arroyo-Herrera I."/>
            <person name="Roman-Ponce B."/>
            <person name="Vasquez-Murrieta M.S."/>
        </authorList>
    </citation>
    <scope>NUCLEOTIDE SEQUENCE [LARGE SCALE GENOMIC DNA]</scope>
    <source>
        <strain evidence="9 10">NE1TT3</strain>
    </source>
</reference>
<dbReference type="SUPFAM" id="SSF63867">
    <property type="entry name" value="MoeA C-terminal domain-like"/>
    <property type="match status" value="1"/>
</dbReference>
<keyword evidence="5 7" id="KW-0501">Molybdenum cofactor biosynthesis</keyword>
<evidence type="ECO:0000256" key="7">
    <source>
        <dbReference type="RuleBase" id="RU365090"/>
    </source>
</evidence>
<evidence type="ECO:0000256" key="1">
    <source>
        <dbReference type="ARBA" id="ARBA00002901"/>
    </source>
</evidence>
<proteinExistence type="inferred from homology"/>
<dbReference type="Gene3D" id="3.90.105.10">
    <property type="entry name" value="Molybdopterin biosynthesis moea protein, domain 2"/>
    <property type="match status" value="1"/>
</dbReference>
<keyword evidence="7" id="KW-0808">Transferase</keyword>
<dbReference type="Gene3D" id="2.170.190.11">
    <property type="entry name" value="Molybdopterin biosynthesis moea protein, domain 3"/>
    <property type="match status" value="1"/>
</dbReference>
<evidence type="ECO:0000256" key="6">
    <source>
        <dbReference type="ARBA" id="ARBA00047317"/>
    </source>
</evidence>
<evidence type="ECO:0000313" key="10">
    <source>
        <dbReference type="Proteomes" id="UP001218170"/>
    </source>
</evidence>
<dbReference type="InterPro" id="IPR005110">
    <property type="entry name" value="MoeA_linker/N"/>
</dbReference>
<accession>A0ABT5SGN0</accession>
<evidence type="ECO:0000256" key="5">
    <source>
        <dbReference type="ARBA" id="ARBA00023150"/>
    </source>
</evidence>
<comment type="caution">
    <text evidence="9">The sequence shown here is derived from an EMBL/GenBank/DDBJ whole genome shotgun (WGS) entry which is preliminary data.</text>
</comment>
<dbReference type="InterPro" id="IPR001453">
    <property type="entry name" value="MoaB/Mog_dom"/>
</dbReference>
<dbReference type="Pfam" id="PF00994">
    <property type="entry name" value="MoCF_biosynth"/>
    <property type="match status" value="1"/>
</dbReference>
<evidence type="ECO:0000256" key="2">
    <source>
        <dbReference type="ARBA" id="ARBA00005046"/>
    </source>
</evidence>
<sequence length="420" mass="43047">MSGSLGGGLRSVEEQLADVLAAVRPLPARTVDLADADGMTLRDPALALGGIPAFDNSAMDGFAVRFDDVSGASDARPVELTVVADLPAGGSDDPPLRAGQAARIMTGAPVPTDADAIVPFEDTAGGLEDSLRVIRVLRAPARPGAFVRRAHDDLRPGDRVLEPGALLGALQLAAAAAADVPRLTVSERPRVAIVATGSELVEPGAPRTHGQIPESNGLLLAALVRAAGGTVVARERVDDDGPGLRHVLERTAAGDDRADVLITSGGVSAGAYEVVKTELGDALRFSRVAMQPGKPQAFGVLPSGTMVFGLPGNPVSAAVSFEVFVRPALLALQGRSELQRPALRLPAGTAWRTPPGRRQYLPAAIDRSDPARWTVGPATAGGSGSHLAGGLSRAEAYAIVPAEVSEVSPGDLVDVLLLEG</sequence>
<dbReference type="SUPFAM" id="SSF63882">
    <property type="entry name" value="MoeA N-terminal region -like"/>
    <property type="match status" value="1"/>
</dbReference>
<comment type="cofactor">
    <cofactor evidence="7">
        <name>Mg(2+)</name>
        <dbReference type="ChEBI" id="CHEBI:18420"/>
    </cofactor>
</comment>
<dbReference type="InterPro" id="IPR036135">
    <property type="entry name" value="MoeA_linker/N_sf"/>
</dbReference>
<dbReference type="SMART" id="SM00852">
    <property type="entry name" value="MoCF_biosynth"/>
    <property type="match status" value="1"/>
</dbReference>
<evidence type="ECO:0000313" key="9">
    <source>
        <dbReference type="EMBL" id="MDD7961655.1"/>
    </source>
</evidence>
<dbReference type="Gene3D" id="2.40.340.10">
    <property type="entry name" value="MoeA, C-terminal, domain IV"/>
    <property type="match status" value="1"/>
</dbReference>
<dbReference type="PANTHER" id="PTHR10192:SF5">
    <property type="entry name" value="GEPHYRIN"/>
    <property type="match status" value="1"/>
</dbReference>
<dbReference type="NCBIfam" id="NF045515">
    <property type="entry name" value="Glp_gephyrin"/>
    <property type="match status" value="1"/>
</dbReference>
<dbReference type="EC" id="2.10.1.1" evidence="7"/>
<keyword evidence="7" id="KW-0479">Metal-binding</keyword>
<keyword evidence="7" id="KW-0460">Magnesium</keyword>
<gene>
    <name evidence="9" type="ORF">PUW80_04745</name>
</gene>
<feature type="domain" description="MoaB/Mog" evidence="8">
    <location>
        <begin position="192"/>
        <end position="331"/>
    </location>
</feature>
<evidence type="ECO:0000256" key="3">
    <source>
        <dbReference type="ARBA" id="ARBA00010763"/>
    </source>
</evidence>
<evidence type="ECO:0000256" key="4">
    <source>
        <dbReference type="ARBA" id="ARBA00022505"/>
    </source>
</evidence>
<comment type="function">
    <text evidence="1 7">Catalyzes the insertion of molybdate into adenylated molybdopterin with the concomitant release of AMP.</text>
</comment>
<comment type="catalytic activity">
    <reaction evidence="6">
        <text>adenylyl-molybdopterin + molybdate = Mo-molybdopterin + AMP + H(+)</text>
        <dbReference type="Rhea" id="RHEA:35047"/>
        <dbReference type="ChEBI" id="CHEBI:15378"/>
        <dbReference type="ChEBI" id="CHEBI:36264"/>
        <dbReference type="ChEBI" id="CHEBI:62727"/>
        <dbReference type="ChEBI" id="CHEBI:71302"/>
        <dbReference type="ChEBI" id="CHEBI:456215"/>
        <dbReference type="EC" id="2.10.1.1"/>
    </reaction>
</comment>
<dbReference type="Proteomes" id="UP001218170">
    <property type="component" value="Unassembled WGS sequence"/>
</dbReference>
<protein>
    <recommendedName>
        <fullName evidence="7">Molybdopterin molybdenumtransferase</fullName>
        <ecNumber evidence="7">2.10.1.1</ecNumber>
    </recommendedName>
</protein>